<dbReference type="EMBL" id="BAAAMU010000008">
    <property type="protein sequence ID" value="GAA1621088.1"/>
    <property type="molecule type" value="Genomic_DNA"/>
</dbReference>
<organism evidence="1 2">
    <name type="scientific">Nonomuraea maheshkhaliensis</name>
    <dbReference type="NCBI Taxonomy" id="419590"/>
    <lineage>
        <taxon>Bacteria</taxon>
        <taxon>Bacillati</taxon>
        <taxon>Actinomycetota</taxon>
        <taxon>Actinomycetes</taxon>
        <taxon>Streptosporangiales</taxon>
        <taxon>Streptosporangiaceae</taxon>
        <taxon>Nonomuraea</taxon>
    </lineage>
</organism>
<name>A0ABN2EZA9_9ACTN</name>
<proteinExistence type="predicted"/>
<protein>
    <submittedName>
        <fullName evidence="1">Uncharacterized protein</fullName>
    </submittedName>
</protein>
<accession>A0ABN2EZA9</accession>
<evidence type="ECO:0000313" key="1">
    <source>
        <dbReference type="EMBL" id="GAA1621088.1"/>
    </source>
</evidence>
<dbReference type="Proteomes" id="UP001500064">
    <property type="component" value="Unassembled WGS sequence"/>
</dbReference>
<reference evidence="1 2" key="1">
    <citation type="journal article" date="2019" name="Int. J. Syst. Evol. Microbiol.">
        <title>The Global Catalogue of Microorganisms (GCM) 10K type strain sequencing project: providing services to taxonomists for standard genome sequencing and annotation.</title>
        <authorList>
            <consortium name="The Broad Institute Genomics Platform"/>
            <consortium name="The Broad Institute Genome Sequencing Center for Infectious Disease"/>
            <person name="Wu L."/>
            <person name="Ma J."/>
        </authorList>
    </citation>
    <scope>NUCLEOTIDE SEQUENCE [LARGE SCALE GENOMIC DNA]</scope>
    <source>
        <strain evidence="1 2">JCM 13929</strain>
    </source>
</reference>
<evidence type="ECO:0000313" key="2">
    <source>
        <dbReference type="Proteomes" id="UP001500064"/>
    </source>
</evidence>
<gene>
    <name evidence="1" type="ORF">GCM10009733_017050</name>
</gene>
<comment type="caution">
    <text evidence="1">The sequence shown here is derived from an EMBL/GenBank/DDBJ whole genome shotgun (WGS) entry which is preliminary data.</text>
</comment>
<sequence length="66" mass="6670">MEPRIHTGPVGPAPSDREICGSVTIGSVKEAITSSGADEATASVYGGAIVGSVTELIARTLPRFGE</sequence>
<keyword evidence="2" id="KW-1185">Reference proteome</keyword>